<dbReference type="InterPro" id="IPR049127">
    <property type="entry name" value="TECR-like_N"/>
</dbReference>
<evidence type="ECO:0000256" key="8">
    <source>
        <dbReference type="ARBA" id="ARBA00023136"/>
    </source>
</evidence>
<evidence type="ECO:0000256" key="6">
    <source>
        <dbReference type="ARBA" id="ARBA00022989"/>
    </source>
</evidence>
<sequence length="319" mass="37253">NVIMDVLALEAKTVTGTETEKKSTPRPKPKPPKKAKRTVYFEVEILDKKTKEKLLHFHLHPFSISTDPKWYPARQSLRLDPKAKCLRDEDVLQTLPVGTTASFYFTDLGPQLTWGTVFLTECAGPLIIYLMFYFRLPFIYSPKYDFTSSKQWIVHLACMCHSFHYVKRILETLFVHRISHGTMPLRNIFKNCGYYWCSAAWMAYYINHPLYTPPCKLGNFSIHITLRNLKPPGSKTKKIPYPTKNPFTWIFWLVSCPNYTYELGSWIGFTVMTQCVPVGFFTLVAFIQMTVWARGKHRSYLKEFRDYPTLRSSILPFLL</sequence>
<dbReference type="AlphaFoldDB" id="A0A3B4WKU5"/>
<feature type="domain" description="TECR-like N-terminal" evidence="12">
    <location>
        <begin position="41"/>
        <end position="107"/>
    </location>
</feature>
<feature type="transmembrane region" description="Helical" evidence="10">
    <location>
        <begin position="266"/>
        <end position="292"/>
    </location>
</feature>
<dbReference type="GO" id="GO:0016020">
    <property type="term" value="C:membrane"/>
    <property type="evidence" value="ECO:0007669"/>
    <property type="project" value="UniProtKB-SubCell"/>
</dbReference>
<proteinExistence type="inferred from homology"/>
<evidence type="ECO:0000256" key="4">
    <source>
        <dbReference type="ARBA" id="ARBA00022692"/>
    </source>
</evidence>
<dbReference type="InterPro" id="IPR001104">
    <property type="entry name" value="3-oxo-5_a-steroid_4-DH_C"/>
</dbReference>
<protein>
    <submittedName>
        <fullName evidence="13">Trans-2,3-enoyl-CoA reductase</fullName>
    </submittedName>
</protein>
<keyword evidence="6 10" id="KW-1133">Transmembrane helix</keyword>
<dbReference type="PANTHER" id="PTHR10556">
    <property type="entry name" value="3-OXO-5-ALPHA-STEROID 4-DEHYDROGENASE"/>
    <property type="match status" value="1"/>
</dbReference>
<evidence type="ECO:0000256" key="5">
    <source>
        <dbReference type="ARBA" id="ARBA00022824"/>
    </source>
</evidence>
<evidence type="ECO:0000256" key="7">
    <source>
        <dbReference type="ARBA" id="ARBA00023002"/>
    </source>
</evidence>
<feature type="domain" description="3-oxo-5-alpha-steroid 4-dehydrogenase C-terminal" evidence="11">
    <location>
        <begin position="182"/>
        <end position="319"/>
    </location>
</feature>
<dbReference type="Gene3D" id="3.10.20.90">
    <property type="entry name" value="Phosphatidylinositol 3-kinase Catalytic Subunit, Chain A, domain 1"/>
    <property type="match status" value="1"/>
</dbReference>
<reference evidence="13" key="2">
    <citation type="submission" date="2025-09" db="UniProtKB">
        <authorList>
            <consortium name="Ensembl"/>
        </authorList>
    </citation>
    <scope>IDENTIFICATION</scope>
</reference>
<evidence type="ECO:0000256" key="2">
    <source>
        <dbReference type="ARBA" id="ARBA00004240"/>
    </source>
</evidence>
<keyword evidence="14" id="KW-1185">Reference proteome</keyword>
<evidence type="ECO:0000256" key="3">
    <source>
        <dbReference type="ARBA" id="ARBA00007742"/>
    </source>
</evidence>
<evidence type="ECO:0000256" key="10">
    <source>
        <dbReference type="SAM" id="Phobius"/>
    </source>
</evidence>
<name>A0A3B4WKU5_SERLL</name>
<comment type="similarity">
    <text evidence="3">Belongs to the steroid 5-alpha reductase family.</text>
</comment>
<evidence type="ECO:0000259" key="11">
    <source>
        <dbReference type="Pfam" id="PF02544"/>
    </source>
</evidence>
<evidence type="ECO:0000259" key="12">
    <source>
        <dbReference type="Pfam" id="PF21696"/>
    </source>
</evidence>
<keyword evidence="8 10" id="KW-0472">Membrane</keyword>
<feature type="compositionally biased region" description="Basic residues" evidence="9">
    <location>
        <begin position="24"/>
        <end position="35"/>
    </location>
</feature>
<comment type="subcellular location">
    <subcellularLocation>
        <location evidence="2">Endoplasmic reticulum</location>
    </subcellularLocation>
    <subcellularLocation>
        <location evidence="1">Membrane</location>
        <topology evidence="1">Multi-pass membrane protein</topology>
    </subcellularLocation>
</comment>
<dbReference type="PANTHER" id="PTHR10556:SF31">
    <property type="entry name" value="VERY-LONG-CHAIN ENOYL-COA REDUCTASE"/>
    <property type="match status" value="1"/>
</dbReference>
<dbReference type="Pfam" id="PF21696">
    <property type="entry name" value="TECR_N"/>
    <property type="match status" value="1"/>
</dbReference>
<accession>A0A3B4WKU5</accession>
<evidence type="ECO:0000313" key="13">
    <source>
        <dbReference type="Ensembl" id="ENSSLDP00000004580.1"/>
    </source>
</evidence>
<dbReference type="GeneTree" id="ENSGT00950000182886"/>
<dbReference type="PROSITE" id="PS50244">
    <property type="entry name" value="S5A_REDUCTASE"/>
    <property type="match status" value="1"/>
</dbReference>
<reference evidence="13" key="1">
    <citation type="submission" date="2025-08" db="UniProtKB">
        <authorList>
            <consortium name="Ensembl"/>
        </authorList>
    </citation>
    <scope>IDENTIFICATION</scope>
</reference>
<keyword evidence="4 10" id="KW-0812">Transmembrane</keyword>
<keyword evidence="7" id="KW-0560">Oxidoreductase</keyword>
<evidence type="ECO:0000256" key="1">
    <source>
        <dbReference type="ARBA" id="ARBA00004141"/>
    </source>
</evidence>
<keyword evidence="5" id="KW-0256">Endoplasmic reticulum</keyword>
<dbReference type="GO" id="GO:0005783">
    <property type="term" value="C:endoplasmic reticulum"/>
    <property type="evidence" value="ECO:0007669"/>
    <property type="project" value="UniProtKB-SubCell"/>
</dbReference>
<evidence type="ECO:0000256" key="9">
    <source>
        <dbReference type="SAM" id="MobiDB-lite"/>
    </source>
</evidence>
<dbReference type="Pfam" id="PF02544">
    <property type="entry name" value="Steroid_dh"/>
    <property type="match status" value="1"/>
</dbReference>
<evidence type="ECO:0000313" key="14">
    <source>
        <dbReference type="Proteomes" id="UP000261360"/>
    </source>
</evidence>
<dbReference type="GO" id="GO:0016627">
    <property type="term" value="F:oxidoreductase activity, acting on the CH-CH group of donors"/>
    <property type="evidence" value="ECO:0007669"/>
    <property type="project" value="InterPro"/>
</dbReference>
<organism evidence="13 14">
    <name type="scientific">Seriola lalandi dorsalis</name>
    <dbReference type="NCBI Taxonomy" id="1841481"/>
    <lineage>
        <taxon>Eukaryota</taxon>
        <taxon>Metazoa</taxon>
        <taxon>Chordata</taxon>
        <taxon>Craniata</taxon>
        <taxon>Vertebrata</taxon>
        <taxon>Euteleostomi</taxon>
        <taxon>Actinopterygii</taxon>
        <taxon>Neopterygii</taxon>
        <taxon>Teleostei</taxon>
        <taxon>Neoteleostei</taxon>
        <taxon>Acanthomorphata</taxon>
        <taxon>Carangaria</taxon>
        <taxon>Carangiformes</taxon>
        <taxon>Carangidae</taxon>
        <taxon>Seriola</taxon>
    </lineage>
</organism>
<dbReference type="InterPro" id="IPR039357">
    <property type="entry name" value="SRD5A/TECR"/>
</dbReference>
<dbReference type="Proteomes" id="UP000261360">
    <property type="component" value="Unplaced"/>
</dbReference>
<feature type="region of interest" description="Disordered" evidence="9">
    <location>
        <begin position="14"/>
        <end position="35"/>
    </location>
</feature>
<dbReference type="GO" id="GO:0042761">
    <property type="term" value="P:very long-chain fatty acid biosynthetic process"/>
    <property type="evidence" value="ECO:0007669"/>
    <property type="project" value="TreeGrafter"/>
</dbReference>
<dbReference type="Ensembl" id="ENSSLDT00000004731.1">
    <property type="protein sequence ID" value="ENSSLDP00000004580.1"/>
    <property type="gene ID" value="ENSSLDG00000003599.1"/>
</dbReference>